<comment type="caution">
    <text evidence="6">The sequence shown here is derived from an EMBL/GenBank/DDBJ whole genome shotgun (WGS) entry which is preliminary data.</text>
</comment>
<dbReference type="PANTHER" id="PTHR43918:SF4">
    <property type="entry name" value="CARBOXYLIC ESTER HYDROLASE"/>
    <property type="match status" value="1"/>
</dbReference>
<keyword evidence="7" id="KW-1185">Reference proteome</keyword>
<name>A0A397GFE4_ASPTH</name>
<keyword evidence="4" id="KW-0732">Signal</keyword>
<dbReference type="ESTHER" id="9euro-a0a231m872">
    <property type="family name" value="Fungal_carboxylesterase_lipase"/>
</dbReference>
<dbReference type="AlphaFoldDB" id="A0A397GFE4"/>
<dbReference type="OrthoDB" id="408631at2759"/>
<feature type="chain" id="PRO_5017106464" description="Carboxylic ester hydrolase" evidence="4">
    <location>
        <begin position="21"/>
        <end position="558"/>
    </location>
</feature>
<dbReference type="InterPro" id="IPR002018">
    <property type="entry name" value="CarbesteraseB"/>
</dbReference>
<keyword evidence="3" id="KW-1015">Disulfide bond</keyword>
<dbReference type="InterPro" id="IPR000997">
    <property type="entry name" value="Cholinesterase"/>
</dbReference>
<gene>
    <name evidence="6" type="ORF">CDV56_102850</name>
</gene>
<evidence type="ECO:0000313" key="7">
    <source>
        <dbReference type="Proteomes" id="UP000215305"/>
    </source>
</evidence>
<reference evidence="6" key="1">
    <citation type="submission" date="2018-08" db="EMBL/GenBank/DDBJ databases">
        <title>Draft genome sequence of azole-resistant Aspergillus thermomutatus (Neosartorya pseudofischeri) strain HMR AF 39, isolated from a human nasal aspirate.</title>
        <authorList>
            <person name="Parent-Michaud M."/>
            <person name="Dufresne P.J."/>
            <person name="Fournier E."/>
            <person name="Martineau C."/>
            <person name="Moreira S."/>
            <person name="Perkins V."/>
            <person name="De Repentigny L."/>
            <person name="Dufresne S.F."/>
        </authorList>
    </citation>
    <scope>NUCLEOTIDE SEQUENCE [LARGE SCALE GENOMIC DNA]</scope>
    <source>
        <strain evidence="6">HMR AF 39</strain>
    </source>
</reference>
<dbReference type="SUPFAM" id="SSF53474">
    <property type="entry name" value="alpha/beta-Hydrolases"/>
    <property type="match status" value="1"/>
</dbReference>
<sequence length="558" mass="59653">MFHPLFYLCLFLSALVETYAFAIGGPVNTTSGPVQGQSSSLRPEVSEYLGIPFAQPPVGNLRFAAPLAVTRSSGIINATSYVSYFHEFCTIADDATESEGDILNEDCLTINIWTKPQQGEKQKAVLFWIYGGGFAIGSTASPVYDGSILADENDVVVVSFNYRLNIFGFSGAPGQPWNVGLLDQRLALEWTRDNIAQFGGDPSRITVFGQSAGGLSTDFLAYSYPEDPIAHALIAHSGAASSALSASSDMATIRKTWYNVSATLGCGGADAGEATVACMRARSSQDLLDAIAPLTAGGMLGGFTPVGDGTVVPIDVPAAGIAGKFARIPFMTGNTDNEAGFFLITALAYSNLTAEEVAALPMTLIQPLGDLLTLVGFTCPAAEAARYRSLYDVPVWRYRYYGGNYSNTYIIPVGSAYHTSELPIVFGTAATVTGVADTKYEAQAAAYMRDAWAAFAKNPNDLRNVFQWPTFHPLTRSEIQLSYGQQTEASYIFNIQTDAFCPTVKLFSGILEDIAKILSRLGIEDSSSSLLSIFDQPLNTDSAVKQALSSLQLLASQV</sequence>
<proteinExistence type="inferred from homology"/>
<protein>
    <recommendedName>
        <fullName evidence="4">Carboxylic ester hydrolase</fullName>
        <ecNumber evidence="4">3.1.1.-</ecNumber>
    </recommendedName>
</protein>
<dbReference type="InterPro" id="IPR029058">
    <property type="entry name" value="AB_hydrolase_fold"/>
</dbReference>
<evidence type="ECO:0000313" key="6">
    <source>
        <dbReference type="EMBL" id="RHZ49641.1"/>
    </source>
</evidence>
<feature type="signal peptide" evidence="4">
    <location>
        <begin position="1"/>
        <end position="20"/>
    </location>
</feature>
<evidence type="ECO:0000259" key="5">
    <source>
        <dbReference type="Pfam" id="PF00135"/>
    </source>
</evidence>
<evidence type="ECO:0000256" key="2">
    <source>
        <dbReference type="ARBA" id="ARBA00022801"/>
    </source>
</evidence>
<dbReference type="Gene3D" id="3.40.50.1820">
    <property type="entry name" value="alpha/beta hydrolase"/>
    <property type="match status" value="1"/>
</dbReference>
<accession>A0A397GFE4</accession>
<dbReference type="PRINTS" id="PR00878">
    <property type="entry name" value="CHOLNESTRASE"/>
</dbReference>
<dbReference type="Pfam" id="PF00135">
    <property type="entry name" value="COesterase"/>
    <property type="match status" value="2"/>
</dbReference>
<feature type="domain" description="Carboxylesterase type B" evidence="5">
    <location>
        <begin position="363"/>
        <end position="486"/>
    </location>
</feature>
<dbReference type="GeneID" id="38124824"/>
<keyword evidence="2 4" id="KW-0378">Hydrolase</keyword>
<dbReference type="PROSITE" id="PS00122">
    <property type="entry name" value="CARBOXYLESTERASE_B_1"/>
    <property type="match status" value="1"/>
</dbReference>
<evidence type="ECO:0000256" key="3">
    <source>
        <dbReference type="ARBA" id="ARBA00023157"/>
    </source>
</evidence>
<dbReference type="PANTHER" id="PTHR43918">
    <property type="entry name" value="ACETYLCHOLINESTERASE"/>
    <property type="match status" value="1"/>
</dbReference>
<evidence type="ECO:0000256" key="1">
    <source>
        <dbReference type="ARBA" id="ARBA00005964"/>
    </source>
</evidence>
<dbReference type="InterPro" id="IPR050654">
    <property type="entry name" value="AChE-related_enzymes"/>
</dbReference>
<evidence type="ECO:0000256" key="4">
    <source>
        <dbReference type="RuleBase" id="RU361235"/>
    </source>
</evidence>
<feature type="domain" description="Carboxylesterase type B" evidence="5">
    <location>
        <begin position="27"/>
        <end position="350"/>
    </location>
</feature>
<organism evidence="6 7">
    <name type="scientific">Aspergillus thermomutatus</name>
    <name type="common">Neosartorya pseudofischeri</name>
    <dbReference type="NCBI Taxonomy" id="41047"/>
    <lineage>
        <taxon>Eukaryota</taxon>
        <taxon>Fungi</taxon>
        <taxon>Dikarya</taxon>
        <taxon>Ascomycota</taxon>
        <taxon>Pezizomycotina</taxon>
        <taxon>Eurotiomycetes</taxon>
        <taxon>Eurotiomycetidae</taxon>
        <taxon>Eurotiales</taxon>
        <taxon>Aspergillaceae</taxon>
        <taxon>Aspergillus</taxon>
        <taxon>Aspergillus subgen. Fumigati</taxon>
    </lineage>
</organism>
<dbReference type="EMBL" id="NKHU02000175">
    <property type="protein sequence ID" value="RHZ49641.1"/>
    <property type="molecule type" value="Genomic_DNA"/>
</dbReference>
<dbReference type="STRING" id="41047.A0A397GFE4"/>
<dbReference type="VEuPathDB" id="FungiDB:CDV56_102850"/>
<dbReference type="Proteomes" id="UP000215305">
    <property type="component" value="Unassembled WGS sequence"/>
</dbReference>
<dbReference type="InterPro" id="IPR019826">
    <property type="entry name" value="Carboxylesterase_B_AS"/>
</dbReference>
<dbReference type="RefSeq" id="XP_026612416.1">
    <property type="nucleotide sequence ID" value="XM_026756469.1"/>
</dbReference>
<comment type="similarity">
    <text evidence="1 4">Belongs to the type-B carboxylesterase/lipase family.</text>
</comment>
<dbReference type="GO" id="GO:0004104">
    <property type="term" value="F:cholinesterase activity"/>
    <property type="evidence" value="ECO:0007669"/>
    <property type="project" value="InterPro"/>
</dbReference>
<dbReference type="EC" id="3.1.1.-" evidence="4"/>